<accession>A0A481Z8R8</accession>
<dbReference type="GO" id="GO:0016301">
    <property type="term" value="F:kinase activity"/>
    <property type="evidence" value="ECO:0007669"/>
    <property type="project" value="UniProtKB-KW"/>
</dbReference>
<evidence type="ECO:0000313" key="2">
    <source>
        <dbReference type="EMBL" id="QBK91885.1"/>
    </source>
</evidence>
<sequence length="514" mass="59331">MKKEHKSATTTTIENEESESDLCDLKQEIATIAGIECEDNWTIFDQNEEEGLYLIHATMEPKIKGLPRGIVVDIHAKTVVCNSFGFTPTSPLDGLTTLPGTQDISIVDEYINRHTFTQGNYAIVPAYEGVVVRVFKHNSVVYFSTHKRLDCSRSKWGNSDRFLDIYKRLGGLSGEALFPKTVVTSPWCYQFLLVDRKLLVATKQDIGDGFIVDLAPQKMWEYGTGSPYRTVDVVDDTRPCVGEEHTTSTTHSAFVEPPSFDLDEANDFLKYGYSKDKEERCGESVILYQHDEKGNVLDSVRVQSNAYHERVQMRGNNPNMRHRFYQLLNDAMKWDNVRELVLKYPIFYRKGKSKSFSDIWVEHNEQEIALDLKKTDDRIFLVYTSFFDMLPEAQKEEGLKLWDNFKQDRKDVVSWLQKLSGKKIDPEIELSYRVQEILRMTTEYAQKRVEIGRNKNRFGKEMSLKQLTHANIYNLIRRESGPSLFKLIRERKRLQHLATLPESCVDGSIITEPT</sequence>
<organism evidence="2">
    <name type="scientific">Pithovirus LCPAC304</name>
    <dbReference type="NCBI Taxonomy" id="2506594"/>
    <lineage>
        <taxon>Viruses</taxon>
        <taxon>Pithoviruses</taxon>
    </lineage>
</organism>
<keyword evidence="2" id="KW-0436">Ligase</keyword>
<evidence type="ECO:0000256" key="1">
    <source>
        <dbReference type="SAM" id="MobiDB-lite"/>
    </source>
</evidence>
<dbReference type="EMBL" id="MK500566">
    <property type="protein sequence ID" value="QBK91885.1"/>
    <property type="molecule type" value="Genomic_DNA"/>
</dbReference>
<feature type="region of interest" description="Disordered" evidence="1">
    <location>
        <begin position="1"/>
        <end position="20"/>
    </location>
</feature>
<gene>
    <name evidence="2" type="ORF">LCPAC304_02260</name>
</gene>
<proteinExistence type="predicted"/>
<protein>
    <submittedName>
        <fullName evidence="2">RNA ligase with polynucleotide kinase domain</fullName>
    </submittedName>
</protein>
<name>A0A481Z8R8_9VIRU</name>
<dbReference type="GO" id="GO:0016874">
    <property type="term" value="F:ligase activity"/>
    <property type="evidence" value="ECO:0007669"/>
    <property type="project" value="UniProtKB-KW"/>
</dbReference>
<keyword evidence="2" id="KW-0418">Kinase</keyword>
<reference evidence="2" key="1">
    <citation type="journal article" date="2019" name="MBio">
        <title>Virus Genomes from Deep Sea Sediments Expand the Ocean Megavirome and Support Independent Origins of Viral Gigantism.</title>
        <authorList>
            <person name="Backstrom D."/>
            <person name="Yutin N."/>
            <person name="Jorgensen S.L."/>
            <person name="Dharamshi J."/>
            <person name="Homa F."/>
            <person name="Zaremba-Niedwiedzka K."/>
            <person name="Spang A."/>
            <person name="Wolf Y.I."/>
            <person name="Koonin E.V."/>
            <person name="Ettema T.J."/>
        </authorList>
    </citation>
    <scope>NUCLEOTIDE SEQUENCE</scope>
</reference>
<keyword evidence="2" id="KW-0808">Transferase</keyword>